<keyword evidence="3" id="KW-0808">Transferase</keyword>
<dbReference type="SUPFAM" id="SSF48019">
    <property type="entry name" value="post-AAA+ oligomerization domain-like"/>
    <property type="match status" value="1"/>
</dbReference>
<dbReference type="InterPro" id="IPR010372">
    <property type="entry name" value="DNA_pol3_delta_N"/>
</dbReference>
<evidence type="ECO:0000256" key="4">
    <source>
        <dbReference type="ARBA" id="ARBA00022695"/>
    </source>
</evidence>
<dbReference type="SUPFAM" id="SSF52540">
    <property type="entry name" value="P-loop containing nucleoside triphosphate hydrolases"/>
    <property type="match status" value="1"/>
</dbReference>
<evidence type="ECO:0000313" key="11">
    <source>
        <dbReference type="EMBL" id="ASJ22952.1"/>
    </source>
</evidence>
<dbReference type="NCBIfam" id="TIGR01128">
    <property type="entry name" value="holA"/>
    <property type="match status" value="1"/>
</dbReference>
<evidence type="ECO:0000256" key="7">
    <source>
        <dbReference type="ARBA" id="ARBA00034754"/>
    </source>
</evidence>
<dbReference type="Pfam" id="PF14840">
    <property type="entry name" value="DNA_pol3_delt_C"/>
    <property type="match status" value="1"/>
</dbReference>
<evidence type="ECO:0000256" key="2">
    <source>
        <dbReference type="ARBA" id="ARBA00017703"/>
    </source>
</evidence>
<dbReference type="RefSeq" id="WP_088859831.1">
    <property type="nucleotide sequence ID" value="NZ_CP022115.1"/>
</dbReference>
<dbReference type="Proteomes" id="UP000197424">
    <property type="component" value="Chromosome"/>
</dbReference>
<evidence type="ECO:0000259" key="9">
    <source>
        <dbReference type="Pfam" id="PF06144"/>
    </source>
</evidence>
<protein>
    <recommendedName>
        <fullName evidence="2">DNA polymerase III subunit delta</fullName>
        <ecNumber evidence="1">2.7.7.7</ecNumber>
    </recommendedName>
</protein>
<keyword evidence="5" id="KW-0235">DNA replication</keyword>
<sequence length="335" mass="36440">MQKRLDELDRLLAAGLAPLYVIHGDEMLLALEAADAIRAAARAAGHLEREVLTAEGHFDWSLLTAAAGSSSLFADRKLLEIRLPSGKPGTEGAEALVRLAARLPDDTVTLVLLPRLDKTQQASKWFKALDSAGVTLAAQAVERRELPGWISRRLARQQQSLTPEALAFMADRVEGNLLAARQEIDKLALLHPPGELDLAALQAAVADVARFGVFQLNAAWLAGETARVTRMLAGLEAEGEAPVLALWSVAEELRSLIRIRIGLRDGKPMAQLLRENRMWGERQRLAEPALRRLGQARLQAALSECAAIDRAIKGAGPGEPWRRLEALLVGLCRTN</sequence>
<name>A0A248LEA1_9NEIS</name>
<evidence type="ECO:0000256" key="6">
    <source>
        <dbReference type="ARBA" id="ARBA00022932"/>
    </source>
</evidence>
<evidence type="ECO:0000256" key="3">
    <source>
        <dbReference type="ARBA" id="ARBA00022679"/>
    </source>
</evidence>
<dbReference type="InterPro" id="IPR032780">
    <property type="entry name" value="DNA_pol3_delt_C"/>
</dbReference>
<feature type="domain" description="DNA polymerase III subunit delta C-terminal" evidence="10">
    <location>
        <begin position="217"/>
        <end position="333"/>
    </location>
</feature>
<dbReference type="PANTHER" id="PTHR34388:SF1">
    <property type="entry name" value="DNA POLYMERASE III SUBUNIT DELTA"/>
    <property type="match status" value="1"/>
</dbReference>
<dbReference type="InterPro" id="IPR027417">
    <property type="entry name" value="P-loop_NTPase"/>
</dbReference>
<dbReference type="InterPro" id="IPR005790">
    <property type="entry name" value="DNA_polIII_delta"/>
</dbReference>
<dbReference type="Gene3D" id="1.10.8.60">
    <property type="match status" value="1"/>
</dbReference>
<dbReference type="CDD" id="cd18138">
    <property type="entry name" value="HLD_clamp_pol_III_delta"/>
    <property type="match status" value="1"/>
</dbReference>
<gene>
    <name evidence="11" type="ORF">LHGZ1_0121</name>
</gene>
<evidence type="ECO:0000259" key="10">
    <source>
        <dbReference type="Pfam" id="PF14840"/>
    </source>
</evidence>
<evidence type="ECO:0000256" key="8">
    <source>
        <dbReference type="ARBA" id="ARBA00049244"/>
    </source>
</evidence>
<dbReference type="InterPro" id="IPR008921">
    <property type="entry name" value="DNA_pol3_clamp-load_cplx_C"/>
</dbReference>
<dbReference type="GO" id="GO:0006261">
    <property type="term" value="P:DNA-templated DNA replication"/>
    <property type="evidence" value="ECO:0007669"/>
    <property type="project" value="TreeGrafter"/>
</dbReference>
<organism evidence="11 12">
    <name type="scientific">Laribacter hongkongensis</name>
    <dbReference type="NCBI Taxonomy" id="168471"/>
    <lineage>
        <taxon>Bacteria</taxon>
        <taxon>Pseudomonadati</taxon>
        <taxon>Pseudomonadota</taxon>
        <taxon>Betaproteobacteria</taxon>
        <taxon>Neisseriales</taxon>
        <taxon>Aquaspirillaceae</taxon>
        <taxon>Laribacter</taxon>
    </lineage>
</organism>
<keyword evidence="4" id="KW-0548">Nucleotidyltransferase</keyword>
<dbReference type="OrthoDB" id="9770982at2"/>
<dbReference type="GO" id="GO:0003887">
    <property type="term" value="F:DNA-directed DNA polymerase activity"/>
    <property type="evidence" value="ECO:0007669"/>
    <property type="project" value="UniProtKB-KW"/>
</dbReference>
<dbReference type="EMBL" id="CP022115">
    <property type="protein sequence ID" value="ASJ22952.1"/>
    <property type="molecule type" value="Genomic_DNA"/>
</dbReference>
<feature type="domain" description="DNA polymerase III delta N-terminal" evidence="9">
    <location>
        <begin position="20"/>
        <end position="135"/>
    </location>
</feature>
<dbReference type="AlphaFoldDB" id="A0A248LEA1"/>
<keyword evidence="6" id="KW-0239">DNA-directed DNA polymerase</keyword>
<comment type="catalytic activity">
    <reaction evidence="8">
        <text>DNA(n) + a 2'-deoxyribonucleoside 5'-triphosphate = DNA(n+1) + diphosphate</text>
        <dbReference type="Rhea" id="RHEA:22508"/>
        <dbReference type="Rhea" id="RHEA-COMP:17339"/>
        <dbReference type="Rhea" id="RHEA-COMP:17340"/>
        <dbReference type="ChEBI" id="CHEBI:33019"/>
        <dbReference type="ChEBI" id="CHEBI:61560"/>
        <dbReference type="ChEBI" id="CHEBI:173112"/>
        <dbReference type="EC" id="2.7.7.7"/>
    </reaction>
</comment>
<evidence type="ECO:0000256" key="1">
    <source>
        <dbReference type="ARBA" id="ARBA00012417"/>
    </source>
</evidence>
<dbReference type="Gene3D" id="3.40.50.300">
    <property type="entry name" value="P-loop containing nucleotide triphosphate hydrolases"/>
    <property type="match status" value="1"/>
</dbReference>
<dbReference type="GO" id="GO:0009360">
    <property type="term" value="C:DNA polymerase III complex"/>
    <property type="evidence" value="ECO:0007669"/>
    <property type="project" value="InterPro"/>
</dbReference>
<dbReference type="Pfam" id="PF06144">
    <property type="entry name" value="DNA_pol3_delta"/>
    <property type="match status" value="1"/>
</dbReference>
<accession>A0A248LEA1</accession>
<dbReference type="EC" id="2.7.7.7" evidence="1"/>
<evidence type="ECO:0000313" key="12">
    <source>
        <dbReference type="Proteomes" id="UP000197424"/>
    </source>
</evidence>
<comment type="similarity">
    <text evidence="7">Belongs to the DNA polymerase HolA subunit family.</text>
</comment>
<dbReference type="GO" id="GO:0003677">
    <property type="term" value="F:DNA binding"/>
    <property type="evidence" value="ECO:0007669"/>
    <property type="project" value="InterPro"/>
</dbReference>
<dbReference type="Gene3D" id="1.20.272.10">
    <property type="match status" value="1"/>
</dbReference>
<reference evidence="12" key="1">
    <citation type="submission" date="2017-06" db="EMBL/GenBank/DDBJ databases">
        <title>Whole genome sequence of Laribacter hongkongensis LHGZ1.</title>
        <authorList>
            <person name="Chen D."/>
            <person name="Wu H."/>
            <person name="Chen J."/>
        </authorList>
    </citation>
    <scope>NUCLEOTIDE SEQUENCE [LARGE SCALE GENOMIC DNA]</scope>
    <source>
        <strain evidence="12">LHGZ1</strain>
    </source>
</reference>
<proteinExistence type="inferred from homology"/>
<dbReference type="PANTHER" id="PTHR34388">
    <property type="entry name" value="DNA POLYMERASE III SUBUNIT DELTA"/>
    <property type="match status" value="1"/>
</dbReference>
<evidence type="ECO:0000256" key="5">
    <source>
        <dbReference type="ARBA" id="ARBA00022705"/>
    </source>
</evidence>